<dbReference type="OMA" id="FVRCIIK"/>
<accession>W7JTY7</accession>
<reference evidence="3 4" key="1">
    <citation type="submission" date="2013-02" db="EMBL/GenBank/DDBJ databases">
        <title>The Genome Sequence of Plasmodium falciparum NF54.</title>
        <authorList>
            <consortium name="The Broad Institute Genome Sequencing Platform"/>
            <consortium name="The Broad Institute Genome Sequencing Center for Infectious Disease"/>
            <person name="Neafsey D."/>
            <person name="Cheeseman I."/>
            <person name="Volkman S."/>
            <person name="Adams J."/>
            <person name="Walker B."/>
            <person name="Young S.K."/>
            <person name="Zeng Q."/>
            <person name="Gargeya S."/>
            <person name="Fitzgerald M."/>
            <person name="Haas B."/>
            <person name="Abouelleil A."/>
            <person name="Alvarado L."/>
            <person name="Arachchi H.M."/>
            <person name="Berlin A.M."/>
            <person name="Chapman S.B."/>
            <person name="Dewar J."/>
            <person name="Goldberg J."/>
            <person name="Griggs A."/>
            <person name="Gujja S."/>
            <person name="Hansen M."/>
            <person name="Howarth C."/>
            <person name="Imamovic A."/>
            <person name="Larimer J."/>
            <person name="McCowan C."/>
            <person name="Murphy C."/>
            <person name="Neiman D."/>
            <person name="Pearson M."/>
            <person name="Priest M."/>
            <person name="Roberts A."/>
            <person name="Saif S."/>
            <person name="Shea T."/>
            <person name="Sisk P."/>
            <person name="Sykes S."/>
            <person name="Wortman J."/>
            <person name="Nusbaum C."/>
            <person name="Birren B."/>
        </authorList>
    </citation>
    <scope>NUCLEOTIDE SEQUENCE [LARGE SCALE GENOMIC DNA]</scope>
    <source>
        <strain evidence="3 4">NF54</strain>
    </source>
</reference>
<dbReference type="EMBL" id="KE123814">
    <property type="protein sequence ID" value="EWC88413.1"/>
    <property type="molecule type" value="Genomic_DNA"/>
</dbReference>
<dbReference type="Proteomes" id="UP000030673">
    <property type="component" value="Unassembled WGS sequence"/>
</dbReference>
<keyword evidence="4" id="KW-1185">Reference proteome</keyword>
<name>W7JTY7_PLAFO</name>
<feature type="domain" description="Dynein attachment factor N-terminal" evidence="2">
    <location>
        <begin position="14"/>
        <end position="58"/>
    </location>
</feature>
<dbReference type="AlphaFoldDB" id="W7JTY7"/>
<evidence type="ECO:0000313" key="3">
    <source>
        <dbReference type="EMBL" id="EWC88413.1"/>
    </source>
</evidence>
<protein>
    <recommendedName>
        <fullName evidence="2">Dynein attachment factor N-terminal domain-containing protein</fullName>
    </recommendedName>
</protein>
<proteinExistence type="predicted"/>
<evidence type="ECO:0000313" key="4">
    <source>
        <dbReference type="Proteomes" id="UP000030673"/>
    </source>
</evidence>
<sequence length="195" mass="23889">MNPPNFINSDISFDMKKVRKDFIKSIIQDEEYKKKDDKKKEIVKTCKSYKDFCDIVNALIVNKIFLLQIIYLIKKHVIKTYKDNYYEYIRKNYNCDDIINIISLIKNHWDIFIGKKENMFEGYLHDPQFIINLINFLFYIFNYWTKRDFSLYFTHDELNEINSKLHFIKGNIEKETWLNDDTLNNRWNYIKKTTL</sequence>
<keyword evidence="1" id="KW-0812">Transmembrane</keyword>
<keyword evidence="1" id="KW-0472">Membrane</keyword>
<evidence type="ECO:0000259" key="2">
    <source>
        <dbReference type="Pfam" id="PF15867"/>
    </source>
</evidence>
<evidence type="ECO:0000256" key="1">
    <source>
        <dbReference type="SAM" id="Phobius"/>
    </source>
</evidence>
<dbReference type="Pfam" id="PF15867">
    <property type="entry name" value="Dynein_attach_N"/>
    <property type="match status" value="1"/>
</dbReference>
<organism evidence="3 4">
    <name type="scientific">Plasmodium falciparum (isolate NF54)</name>
    <dbReference type="NCBI Taxonomy" id="5843"/>
    <lineage>
        <taxon>Eukaryota</taxon>
        <taxon>Sar</taxon>
        <taxon>Alveolata</taxon>
        <taxon>Apicomplexa</taxon>
        <taxon>Aconoidasida</taxon>
        <taxon>Haemosporida</taxon>
        <taxon>Plasmodiidae</taxon>
        <taxon>Plasmodium</taxon>
        <taxon>Plasmodium (Laverania)</taxon>
    </lineage>
</organism>
<gene>
    <name evidence="3" type="ORF">PFNF54_02732</name>
</gene>
<keyword evidence="1" id="KW-1133">Transmembrane helix</keyword>
<feature type="transmembrane region" description="Helical" evidence="1">
    <location>
        <begin position="55"/>
        <end position="73"/>
    </location>
</feature>
<dbReference type="InterPro" id="IPR031733">
    <property type="entry name" value="Dynein_attach_N"/>
</dbReference>